<dbReference type="InParanoid" id="F9XN99"/>
<dbReference type="KEGG" id="ztr:MYCGRDRAFT_96716"/>
<evidence type="ECO:0000313" key="2">
    <source>
        <dbReference type="EMBL" id="EGP83552.1"/>
    </source>
</evidence>
<dbReference type="RefSeq" id="XP_003848576.1">
    <property type="nucleotide sequence ID" value="XM_003848528.1"/>
</dbReference>
<dbReference type="OrthoDB" id="425534at2759"/>
<dbReference type="Pfam" id="PF08386">
    <property type="entry name" value="Abhydrolase_4"/>
    <property type="match status" value="1"/>
</dbReference>
<protein>
    <recommendedName>
        <fullName evidence="1">Peptidase S33 tripeptidyl aminopeptidase-like C-terminal domain-containing protein</fullName>
    </recommendedName>
</protein>
<name>F9XN99_ZYMTI</name>
<dbReference type="EMBL" id="CM001206">
    <property type="protein sequence ID" value="EGP83552.1"/>
    <property type="molecule type" value="Genomic_DNA"/>
</dbReference>
<dbReference type="GeneID" id="13396417"/>
<dbReference type="OMA" id="RYWGISG"/>
<evidence type="ECO:0000259" key="1">
    <source>
        <dbReference type="Pfam" id="PF08386"/>
    </source>
</evidence>
<accession>F9XN99</accession>
<dbReference type="Proteomes" id="UP000008062">
    <property type="component" value="Chromosome 11"/>
</dbReference>
<keyword evidence="3" id="KW-1185">Reference proteome</keyword>
<dbReference type="HOGENOM" id="CLU_756945_0_0_1"/>
<feature type="domain" description="Peptidase S33 tripeptidyl aminopeptidase-like C-terminal" evidence="1">
    <location>
        <begin position="178"/>
        <end position="276"/>
    </location>
</feature>
<dbReference type="InterPro" id="IPR013595">
    <property type="entry name" value="Pept_S33_TAP-like_C"/>
</dbReference>
<gene>
    <name evidence="2" type="ORF">MYCGRDRAFT_96716</name>
</gene>
<dbReference type="AlphaFoldDB" id="F9XN99"/>
<proteinExistence type="predicted"/>
<evidence type="ECO:0000313" key="3">
    <source>
        <dbReference type="Proteomes" id="UP000008062"/>
    </source>
</evidence>
<reference evidence="2 3" key="1">
    <citation type="journal article" date="2011" name="PLoS Genet.">
        <title>Finished genome of the fungal wheat pathogen Mycosphaerella graminicola reveals dispensome structure, chromosome plasticity, and stealth pathogenesis.</title>
        <authorList>
            <person name="Goodwin S.B."/>
            <person name="Ben M'barek S."/>
            <person name="Dhillon B."/>
            <person name="Wittenberg A.H.J."/>
            <person name="Crane C.F."/>
            <person name="Hane J.K."/>
            <person name="Foster A.J."/>
            <person name="Van der Lee T.A.J."/>
            <person name="Grimwood J."/>
            <person name="Aerts A."/>
            <person name="Antoniw J."/>
            <person name="Bailey A."/>
            <person name="Bluhm B."/>
            <person name="Bowler J."/>
            <person name="Bristow J."/>
            <person name="van der Burgt A."/>
            <person name="Canto-Canche B."/>
            <person name="Churchill A.C.L."/>
            <person name="Conde-Ferraez L."/>
            <person name="Cools H.J."/>
            <person name="Coutinho P.M."/>
            <person name="Csukai M."/>
            <person name="Dehal P."/>
            <person name="De Wit P."/>
            <person name="Donzelli B."/>
            <person name="van de Geest H.C."/>
            <person name="van Ham R.C.H.J."/>
            <person name="Hammond-Kosack K.E."/>
            <person name="Henrissat B."/>
            <person name="Kilian A."/>
            <person name="Kobayashi A.K."/>
            <person name="Koopmann E."/>
            <person name="Kourmpetis Y."/>
            <person name="Kuzniar A."/>
            <person name="Lindquist E."/>
            <person name="Lombard V."/>
            <person name="Maliepaard C."/>
            <person name="Martins N."/>
            <person name="Mehrabi R."/>
            <person name="Nap J.P.H."/>
            <person name="Ponomarenko A."/>
            <person name="Rudd J.J."/>
            <person name="Salamov A."/>
            <person name="Schmutz J."/>
            <person name="Schouten H.J."/>
            <person name="Shapiro H."/>
            <person name="Stergiopoulos I."/>
            <person name="Torriani S.F.F."/>
            <person name="Tu H."/>
            <person name="de Vries R.P."/>
            <person name="Waalwijk C."/>
            <person name="Ware S.B."/>
            <person name="Wiebenga A."/>
            <person name="Zwiers L.-H."/>
            <person name="Oliver R.P."/>
            <person name="Grigoriev I.V."/>
            <person name="Kema G.H.J."/>
        </authorList>
    </citation>
    <scope>NUCLEOTIDE SEQUENCE [LARGE SCALE GENOMIC DNA]</scope>
    <source>
        <strain evidence="3">CBS 115943 / IPO323</strain>
    </source>
</reference>
<dbReference type="STRING" id="336722.F9XN99"/>
<organism evidence="2 3">
    <name type="scientific">Zymoseptoria tritici (strain CBS 115943 / IPO323)</name>
    <name type="common">Speckled leaf blotch fungus</name>
    <name type="synonym">Septoria tritici</name>
    <dbReference type="NCBI Taxonomy" id="336722"/>
    <lineage>
        <taxon>Eukaryota</taxon>
        <taxon>Fungi</taxon>
        <taxon>Dikarya</taxon>
        <taxon>Ascomycota</taxon>
        <taxon>Pezizomycotina</taxon>
        <taxon>Dothideomycetes</taxon>
        <taxon>Dothideomycetidae</taxon>
        <taxon>Mycosphaerellales</taxon>
        <taxon>Mycosphaerellaceae</taxon>
        <taxon>Zymoseptoria</taxon>
    </lineage>
</organism>
<dbReference type="eggNOG" id="ENOG502RZ4D">
    <property type="taxonomic scope" value="Eukaryota"/>
</dbReference>
<sequence>MFPDKVDKMVLDGVLKPREYIAGSDIQQTASTEAVLDGLISGCVSRPDLCPIAIRPTDQKSLQVQIYDLFDSIDTGPYIIDNTTSPPTILDSKTLHAAVIAPLYAPPLWPIPGDFFDAVELRNVTKYSLLLPTLTGALRGPSVKPAIRCSDTSLHSTSPYPEPARISRALLAQSPRLAGQVTTAQTLLCPQWPFQTKGRYQGDFNVTTKNTTLFVGNIFDPITSLAAARNESATFKGSGLLIQDGYGHTSTAQPSNCTTAAIAAYFVNGTLPVDGTIDHPFAFSYARLCTKPHEPALHPSSHTARYSTGRQKGGLHRDRLDGIIVVCSEPALAKLLDCRWSGEVQAEKVIEPDDLVGVYGEEVVDG</sequence>